<evidence type="ECO:0000313" key="3">
    <source>
        <dbReference type="Proteomes" id="UP000481858"/>
    </source>
</evidence>
<evidence type="ECO:0000313" key="2">
    <source>
        <dbReference type="EMBL" id="KAF2967411.1"/>
    </source>
</evidence>
<accession>A0A7C8MR29</accession>
<dbReference type="Proteomes" id="UP000481858">
    <property type="component" value="Unassembled WGS sequence"/>
</dbReference>
<protein>
    <submittedName>
        <fullName evidence="2">Uncharacterized protein</fullName>
    </submittedName>
</protein>
<evidence type="ECO:0000256" key="1">
    <source>
        <dbReference type="SAM" id="MobiDB-lite"/>
    </source>
</evidence>
<comment type="caution">
    <text evidence="2">The sequence shown here is derived from an EMBL/GenBank/DDBJ whole genome shotgun (WGS) entry which is preliminary data.</text>
</comment>
<proteinExistence type="predicted"/>
<dbReference type="InParanoid" id="A0A7C8MR29"/>
<feature type="compositionally biased region" description="Basic and acidic residues" evidence="1">
    <location>
        <begin position="1"/>
        <end position="17"/>
    </location>
</feature>
<feature type="region of interest" description="Disordered" evidence="1">
    <location>
        <begin position="1"/>
        <end position="70"/>
    </location>
</feature>
<feature type="compositionally biased region" description="Low complexity" evidence="1">
    <location>
        <begin position="19"/>
        <end position="32"/>
    </location>
</feature>
<dbReference type="AlphaFoldDB" id="A0A7C8MR29"/>
<sequence>MNDHDENKSLQDDRENAGQEPQLQTPTPLTPDSSDENEAEVQTANNSHKRKLDAVETATTSQGSIENRTMRGILRRSLIEDSILSNDGRPKEVKNTNSLQREKAQIKVIGDGTAAIVPGRACRTFLIHLVLVVDISETPIATSGLYVEVAGRWEDAYIYMIG</sequence>
<feature type="compositionally biased region" description="Polar residues" evidence="1">
    <location>
        <begin position="57"/>
        <end position="67"/>
    </location>
</feature>
<dbReference type="EMBL" id="WUBL01000068">
    <property type="protein sequence ID" value="KAF2967411.1"/>
    <property type="molecule type" value="Genomic_DNA"/>
</dbReference>
<keyword evidence="3" id="KW-1185">Reference proteome</keyword>
<gene>
    <name evidence="2" type="ORF">GQX73_g6166</name>
</gene>
<organism evidence="2 3">
    <name type="scientific">Xylaria multiplex</name>
    <dbReference type="NCBI Taxonomy" id="323545"/>
    <lineage>
        <taxon>Eukaryota</taxon>
        <taxon>Fungi</taxon>
        <taxon>Dikarya</taxon>
        <taxon>Ascomycota</taxon>
        <taxon>Pezizomycotina</taxon>
        <taxon>Sordariomycetes</taxon>
        <taxon>Xylariomycetidae</taxon>
        <taxon>Xylariales</taxon>
        <taxon>Xylariaceae</taxon>
        <taxon>Xylaria</taxon>
    </lineage>
</organism>
<name>A0A7C8MR29_9PEZI</name>
<reference evidence="2 3" key="1">
    <citation type="submission" date="2019-12" db="EMBL/GenBank/DDBJ databases">
        <title>Draft genome sequence of the ascomycete Xylaria multiplex DSM 110363.</title>
        <authorList>
            <person name="Buettner E."/>
            <person name="Kellner H."/>
        </authorList>
    </citation>
    <scope>NUCLEOTIDE SEQUENCE [LARGE SCALE GENOMIC DNA]</scope>
    <source>
        <strain evidence="2 3">DSM 110363</strain>
    </source>
</reference>